<comment type="caution">
    <text evidence="2">The sequence shown here is derived from an EMBL/GenBank/DDBJ whole genome shotgun (WGS) entry which is preliminary data.</text>
</comment>
<feature type="transmembrane region" description="Helical" evidence="1">
    <location>
        <begin position="74"/>
        <end position="95"/>
    </location>
</feature>
<keyword evidence="3" id="KW-1185">Reference proteome</keyword>
<sequence length="97" mass="9860">MKTWFSCCPFLGSQRRKATDDQKGINSGRRDGNIVILAGAGGAVATTAAVVSIKEIQPVAPRENNKTITSASCRGAVGIGGGGAVVSVPAVVAMLKF</sequence>
<evidence type="ECO:0000313" key="2">
    <source>
        <dbReference type="EMBL" id="KAL3508828.1"/>
    </source>
</evidence>
<gene>
    <name evidence="2" type="ORF">ACH5RR_028229</name>
</gene>
<keyword evidence="1" id="KW-0812">Transmembrane</keyword>
<dbReference type="EMBL" id="JBJUIK010000012">
    <property type="protein sequence ID" value="KAL3508828.1"/>
    <property type="molecule type" value="Genomic_DNA"/>
</dbReference>
<name>A0ABD2YN64_9GENT</name>
<keyword evidence="1" id="KW-1133">Transmembrane helix</keyword>
<keyword evidence="1" id="KW-0472">Membrane</keyword>
<proteinExistence type="predicted"/>
<protein>
    <submittedName>
        <fullName evidence="2">Uncharacterized protein</fullName>
    </submittedName>
</protein>
<organism evidence="2 3">
    <name type="scientific">Cinchona calisaya</name>
    <dbReference type="NCBI Taxonomy" id="153742"/>
    <lineage>
        <taxon>Eukaryota</taxon>
        <taxon>Viridiplantae</taxon>
        <taxon>Streptophyta</taxon>
        <taxon>Embryophyta</taxon>
        <taxon>Tracheophyta</taxon>
        <taxon>Spermatophyta</taxon>
        <taxon>Magnoliopsida</taxon>
        <taxon>eudicotyledons</taxon>
        <taxon>Gunneridae</taxon>
        <taxon>Pentapetalae</taxon>
        <taxon>asterids</taxon>
        <taxon>lamiids</taxon>
        <taxon>Gentianales</taxon>
        <taxon>Rubiaceae</taxon>
        <taxon>Cinchonoideae</taxon>
        <taxon>Cinchoneae</taxon>
        <taxon>Cinchona</taxon>
    </lineage>
</organism>
<reference evidence="2 3" key="1">
    <citation type="submission" date="2024-11" db="EMBL/GenBank/DDBJ databases">
        <title>A near-complete genome assembly of Cinchona calisaya.</title>
        <authorList>
            <person name="Lian D.C."/>
            <person name="Zhao X.W."/>
            <person name="Wei L."/>
        </authorList>
    </citation>
    <scope>NUCLEOTIDE SEQUENCE [LARGE SCALE GENOMIC DNA]</scope>
    <source>
        <tissue evidence="2">Nenye</tissue>
    </source>
</reference>
<feature type="transmembrane region" description="Helical" evidence="1">
    <location>
        <begin position="34"/>
        <end position="53"/>
    </location>
</feature>
<dbReference type="Proteomes" id="UP001630127">
    <property type="component" value="Unassembled WGS sequence"/>
</dbReference>
<evidence type="ECO:0000313" key="3">
    <source>
        <dbReference type="Proteomes" id="UP001630127"/>
    </source>
</evidence>
<evidence type="ECO:0000256" key="1">
    <source>
        <dbReference type="SAM" id="Phobius"/>
    </source>
</evidence>
<dbReference type="AlphaFoldDB" id="A0ABD2YN64"/>
<accession>A0ABD2YN64</accession>